<dbReference type="InterPro" id="IPR053932">
    <property type="entry name" value="GeBP-like_DBD"/>
</dbReference>
<proteinExistence type="inferred from homology"/>
<dbReference type="InterPro" id="IPR007592">
    <property type="entry name" value="GEBP"/>
</dbReference>
<evidence type="ECO:0000313" key="5">
    <source>
        <dbReference type="Proteomes" id="UP001180020"/>
    </source>
</evidence>
<accession>A0AAV9DII3</accession>
<gene>
    <name evidence="4" type="ORF">QJS10_CPB13g01150</name>
</gene>
<reference evidence="4" key="1">
    <citation type="journal article" date="2023" name="Nat. Commun.">
        <title>Diploid and tetraploid genomes of Acorus and the evolution of monocots.</title>
        <authorList>
            <person name="Ma L."/>
            <person name="Liu K.W."/>
            <person name="Li Z."/>
            <person name="Hsiao Y.Y."/>
            <person name="Qi Y."/>
            <person name="Fu T."/>
            <person name="Tang G.D."/>
            <person name="Zhang D."/>
            <person name="Sun W.H."/>
            <person name="Liu D.K."/>
            <person name="Li Y."/>
            <person name="Chen G.Z."/>
            <person name="Liu X.D."/>
            <person name="Liao X.Y."/>
            <person name="Jiang Y.T."/>
            <person name="Yu X."/>
            <person name="Hao Y."/>
            <person name="Huang J."/>
            <person name="Zhao X.W."/>
            <person name="Ke S."/>
            <person name="Chen Y.Y."/>
            <person name="Wu W.L."/>
            <person name="Hsu J.L."/>
            <person name="Lin Y.F."/>
            <person name="Huang M.D."/>
            <person name="Li C.Y."/>
            <person name="Huang L."/>
            <person name="Wang Z.W."/>
            <person name="Zhao X."/>
            <person name="Zhong W.Y."/>
            <person name="Peng D.H."/>
            <person name="Ahmad S."/>
            <person name="Lan S."/>
            <person name="Zhang J.S."/>
            <person name="Tsai W.C."/>
            <person name="Van de Peer Y."/>
            <person name="Liu Z.J."/>
        </authorList>
    </citation>
    <scope>NUCLEOTIDE SEQUENCE</scope>
    <source>
        <strain evidence="4">CP</strain>
    </source>
</reference>
<evidence type="ECO:0000313" key="4">
    <source>
        <dbReference type="EMBL" id="KAK1299963.1"/>
    </source>
</evidence>
<evidence type="ECO:0000256" key="1">
    <source>
        <dbReference type="ARBA" id="ARBA00010820"/>
    </source>
</evidence>
<dbReference type="Pfam" id="PF04504">
    <property type="entry name" value="GeBP-like_DBD"/>
    <property type="match status" value="1"/>
</dbReference>
<organism evidence="4 5">
    <name type="scientific">Acorus calamus</name>
    <name type="common">Sweet flag</name>
    <dbReference type="NCBI Taxonomy" id="4465"/>
    <lineage>
        <taxon>Eukaryota</taxon>
        <taxon>Viridiplantae</taxon>
        <taxon>Streptophyta</taxon>
        <taxon>Embryophyta</taxon>
        <taxon>Tracheophyta</taxon>
        <taxon>Spermatophyta</taxon>
        <taxon>Magnoliopsida</taxon>
        <taxon>Liliopsida</taxon>
        <taxon>Acoraceae</taxon>
        <taxon>Acorus</taxon>
    </lineage>
</organism>
<dbReference type="EMBL" id="JAUJYO010000013">
    <property type="protein sequence ID" value="KAK1299963.1"/>
    <property type="molecule type" value="Genomic_DNA"/>
</dbReference>
<dbReference type="AlphaFoldDB" id="A0AAV9DII3"/>
<dbReference type="GO" id="GO:0006355">
    <property type="term" value="P:regulation of DNA-templated transcription"/>
    <property type="evidence" value="ECO:0007669"/>
    <property type="project" value="InterPro"/>
</dbReference>
<feature type="domain" description="Glabrous enhancer-binding protein-like DBD" evidence="3">
    <location>
        <begin position="30"/>
        <end position="119"/>
    </location>
</feature>
<evidence type="ECO:0000256" key="2">
    <source>
        <dbReference type="SAM" id="MobiDB-lite"/>
    </source>
</evidence>
<comment type="caution">
    <text evidence="4">The sequence shown here is derived from an EMBL/GenBank/DDBJ whole genome shotgun (WGS) entry which is preliminary data.</text>
</comment>
<dbReference type="PANTHER" id="PTHR31662">
    <property type="entry name" value="BNAANNG10740D PROTEIN-RELATED"/>
    <property type="match status" value="1"/>
</dbReference>
<reference evidence="4" key="2">
    <citation type="submission" date="2023-06" db="EMBL/GenBank/DDBJ databases">
        <authorList>
            <person name="Ma L."/>
            <person name="Liu K.-W."/>
            <person name="Li Z."/>
            <person name="Hsiao Y.-Y."/>
            <person name="Qi Y."/>
            <person name="Fu T."/>
            <person name="Tang G."/>
            <person name="Zhang D."/>
            <person name="Sun W.-H."/>
            <person name="Liu D.-K."/>
            <person name="Li Y."/>
            <person name="Chen G.-Z."/>
            <person name="Liu X.-D."/>
            <person name="Liao X.-Y."/>
            <person name="Jiang Y.-T."/>
            <person name="Yu X."/>
            <person name="Hao Y."/>
            <person name="Huang J."/>
            <person name="Zhao X.-W."/>
            <person name="Ke S."/>
            <person name="Chen Y.-Y."/>
            <person name="Wu W.-L."/>
            <person name="Hsu J.-L."/>
            <person name="Lin Y.-F."/>
            <person name="Huang M.-D."/>
            <person name="Li C.-Y."/>
            <person name="Huang L."/>
            <person name="Wang Z.-W."/>
            <person name="Zhao X."/>
            <person name="Zhong W.-Y."/>
            <person name="Peng D.-H."/>
            <person name="Ahmad S."/>
            <person name="Lan S."/>
            <person name="Zhang J.-S."/>
            <person name="Tsai W.-C."/>
            <person name="Van De Peer Y."/>
            <person name="Liu Z.-J."/>
        </authorList>
    </citation>
    <scope>NUCLEOTIDE SEQUENCE</scope>
    <source>
        <strain evidence="4">CP</strain>
        <tissue evidence="4">Leaves</tissue>
    </source>
</reference>
<feature type="region of interest" description="Disordered" evidence="2">
    <location>
        <begin position="1"/>
        <end position="25"/>
    </location>
</feature>
<feature type="compositionally biased region" description="Low complexity" evidence="2">
    <location>
        <begin position="1"/>
        <end position="17"/>
    </location>
</feature>
<protein>
    <recommendedName>
        <fullName evidence="3">Glabrous enhancer-binding protein-like DBD domain-containing protein</fullName>
    </recommendedName>
</protein>
<comment type="similarity">
    <text evidence="1">Belongs to the GeBP family.</text>
</comment>
<sequence length="230" mass="25945">MATTPRSSARRASSSSSHKPPVSATPVCHWTQQDEVALLHALLNHMETSGASSIPSSPSEVAPFVDLLRGTLSFSVPRPRSISDKLRRLRHKYVSCVPSGGWSTAHDIAVSELVEQIWGSGERKRKRSDDDVTNEDEEEERLAGDNDDEVYYFLNKSVSTCKAVSQMGDFSVRLMEEGIGLLEKSKAKELDEEWKEVWEMENKVSRMRAKLIRKQERMTKKAIETARTYC</sequence>
<keyword evidence="5" id="KW-1185">Reference proteome</keyword>
<name>A0AAV9DII3_ACOCL</name>
<dbReference type="Proteomes" id="UP001180020">
    <property type="component" value="Unassembled WGS sequence"/>
</dbReference>
<evidence type="ECO:0000259" key="3">
    <source>
        <dbReference type="Pfam" id="PF04504"/>
    </source>
</evidence>